<accession>A0A345UN37</accession>
<dbReference type="Proteomes" id="UP000254808">
    <property type="component" value="Chromosome"/>
</dbReference>
<sequence>MLTEFSLNKKMPVFNAGPEQGLGCWFSKTIEAQKKAHQLSKFSDAE</sequence>
<protein>
    <submittedName>
        <fullName evidence="1">Uncharacterized protein</fullName>
    </submittedName>
</protein>
<dbReference type="EMBL" id="CP027806">
    <property type="protein sequence ID" value="AXJ01889.1"/>
    <property type="molecule type" value="Genomic_DNA"/>
</dbReference>
<dbReference type="AlphaFoldDB" id="A0A345UN37"/>
<organism evidence="1 2">
    <name type="scientific">Cyclonatronum proteinivorum</name>
    <dbReference type="NCBI Taxonomy" id="1457365"/>
    <lineage>
        <taxon>Bacteria</taxon>
        <taxon>Pseudomonadati</taxon>
        <taxon>Balneolota</taxon>
        <taxon>Balneolia</taxon>
        <taxon>Balneolales</taxon>
        <taxon>Cyclonatronaceae</taxon>
        <taxon>Cyclonatronum</taxon>
    </lineage>
</organism>
<gene>
    <name evidence="1" type="ORF">CYPRO_2647</name>
</gene>
<dbReference type="KEGG" id="cprv:CYPRO_2647"/>
<proteinExistence type="predicted"/>
<name>A0A345UN37_9BACT</name>
<evidence type="ECO:0000313" key="2">
    <source>
        <dbReference type="Proteomes" id="UP000254808"/>
    </source>
</evidence>
<keyword evidence="2" id="KW-1185">Reference proteome</keyword>
<evidence type="ECO:0000313" key="1">
    <source>
        <dbReference type="EMBL" id="AXJ01889.1"/>
    </source>
</evidence>
<reference evidence="1 2" key="1">
    <citation type="submission" date="2018-03" db="EMBL/GenBank/DDBJ databases">
        <title>Phenotypic and genomic properties of Cyclonatronum proteinivorum gen. nov., sp. nov., a haloalkaliphilic bacteroidete from soda lakes possessing Na+-translocating rhodopsin.</title>
        <authorList>
            <person name="Toshchakov S.V."/>
            <person name="Korzhenkov A."/>
            <person name="Samarov N.I."/>
            <person name="Kublanov I.V."/>
            <person name="Muntyan M.S."/>
            <person name="Sorokin D.Y."/>
        </authorList>
    </citation>
    <scope>NUCLEOTIDE SEQUENCE [LARGE SCALE GENOMIC DNA]</scope>
    <source>
        <strain evidence="1 2">Omega</strain>
    </source>
</reference>